<feature type="signal peptide" evidence="1">
    <location>
        <begin position="1"/>
        <end position="22"/>
    </location>
</feature>
<dbReference type="CDD" id="cd00688">
    <property type="entry name" value="ISOPREN_C2_like"/>
    <property type="match status" value="1"/>
</dbReference>
<feature type="chain" id="PRO_5012752876" description="Squalene cyclase C-terminal domain-containing protein" evidence="1">
    <location>
        <begin position="23"/>
        <end position="352"/>
    </location>
</feature>
<dbReference type="Proteomes" id="UP000186309">
    <property type="component" value="Chromosome"/>
</dbReference>
<accession>A0A1U7CS17</accession>
<evidence type="ECO:0000313" key="3">
    <source>
        <dbReference type="EMBL" id="APW61737.1"/>
    </source>
</evidence>
<dbReference type="SUPFAM" id="SSF48239">
    <property type="entry name" value="Terpenoid cyclases/Protein prenyltransferases"/>
    <property type="match status" value="1"/>
</dbReference>
<gene>
    <name evidence="3" type="ORF">BSF38_03265</name>
</gene>
<dbReference type="RefSeq" id="WP_168189394.1">
    <property type="nucleotide sequence ID" value="NZ_CP019082.1"/>
</dbReference>
<feature type="domain" description="Squalene cyclase C-terminal" evidence="2">
    <location>
        <begin position="228"/>
        <end position="312"/>
    </location>
</feature>
<dbReference type="Gene3D" id="1.50.10.20">
    <property type="match status" value="2"/>
</dbReference>
<keyword evidence="1" id="KW-0732">Signal</keyword>
<dbReference type="KEGG" id="pbor:BSF38_03265"/>
<dbReference type="InterPro" id="IPR008930">
    <property type="entry name" value="Terpenoid_cyclase/PrenylTrfase"/>
</dbReference>
<evidence type="ECO:0000313" key="4">
    <source>
        <dbReference type="Proteomes" id="UP000186309"/>
    </source>
</evidence>
<protein>
    <recommendedName>
        <fullName evidence="2">Squalene cyclase C-terminal domain-containing protein</fullName>
    </recommendedName>
</protein>
<reference evidence="4" key="1">
    <citation type="submission" date="2016-12" db="EMBL/GenBank/DDBJ databases">
        <title>Comparative genomics of four Isosphaeraceae planctomycetes: a common pool of plasmids and glycoside hydrolase genes.</title>
        <authorList>
            <person name="Ivanova A."/>
        </authorList>
    </citation>
    <scope>NUCLEOTIDE SEQUENCE [LARGE SCALE GENOMIC DNA]</scope>
    <source>
        <strain evidence="4">PX4</strain>
    </source>
</reference>
<keyword evidence="4" id="KW-1185">Reference proteome</keyword>
<sequence length="352" mass="37890">MARASWMAAFSLGLWLSQPTLADEPASIPPAKPKQVEQAVERAIGYLQTESAAWLNTRKCAACHHAPMPLWALSEAEQQGYAIDKKFLADTTESLLGSKDKLMASKIFSNPADPPDPRPQGRGLNMGLPFLAVAAQASPSLSEGQKQSLKLIADEIVKKQQPDGSWEFFATLRRPPINESQTTDAAWIIMALEGEAGPDAPESRREALSRAIAWLDAAKPSDLHQDKVMKVLMGARSGKPRAAMQTTIDELLALQRADGGWSQTVPEFKSDAFATGQTLYVLSLAGYTAERPEIKRGIDFLVASQASDGSWPMISRSTPDGSPGSSKLLTPITCAASSWAALGLARLAPKRP</sequence>
<dbReference type="InterPro" id="IPR032696">
    <property type="entry name" value="SQ_cyclase_C"/>
</dbReference>
<dbReference type="Pfam" id="PF13243">
    <property type="entry name" value="SQHop_cyclase_C"/>
    <property type="match status" value="1"/>
</dbReference>
<dbReference type="EMBL" id="CP019082">
    <property type="protein sequence ID" value="APW61737.1"/>
    <property type="molecule type" value="Genomic_DNA"/>
</dbReference>
<organism evidence="3 4">
    <name type="scientific">Paludisphaera borealis</name>
    <dbReference type="NCBI Taxonomy" id="1387353"/>
    <lineage>
        <taxon>Bacteria</taxon>
        <taxon>Pseudomonadati</taxon>
        <taxon>Planctomycetota</taxon>
        <taxon>Planctomycetia</taxon>
        <taxon>Isosphaerales</taxon>
        <taxon>Isosphaeraceae</taxon>
        <taxon>Paludisphaera</taxon>
    </lineage>
</organism>
<dbReference type="AlphaFoldDB" id="A0A1U7CS17"/>
<evidence type="ECO:0000259" key="2">
    <source>
        <dbReference type="Pfam" id="PF13243"/>
    </source>
</evidence>
<dbReference type="STRING" id="1387353.BSF38_03265"/>
<name>A0A1U7CS17_9BACT</name>
<evidence type="ECO:0000256" key="1">
    <source>
        <dbReference type="SAM" id="SignalP"/>
    </source>
</evidence>
<proteinExistence type="predicted"/>